<dbReference type="Pfam" id="PF25333">
    <property type="entry name" value="DUF2921_N"/>
    <property type="match status" value="2"/>
</dbReference>
<keyword evidence="1" id="KW-0732">Signal</keyword>
<feature type="signal peptide" evidence="1">
    <location>
        <begin position="1"/>
        <end position="25"/>
    </location>
</feature>
<dbReference type="PANTHER" id="PTHR33389">
    <property type="entry name" value="FAMILY PROTEIN, PUTATIVE (DUF2921)-RELATED"/>
    <property type="match status" value="1"/>
</dbReference>
<evidence type="ECO:0000313" key="4">
    <source>
        <dbReference type="Proteomes" id="UP001630127"/>
    </source>
</evidence>
<dbReference type="AlphaFoldDB" id="A0ABD3AX67"/>
<keyword evidence="4" id="KW-1185">Reference proteome</keyword>
<gene>
    <name evidence="3" type="ORF">ACH5RR_004257</name>
</gene>
<evidence type="ECO:0000256" key="1">
    <source>
        <dbReference type="SAM" id="SignalP"/>
    </source>
</evidence>
<comment type="caution">
    <text evidence="3">The sequence shown here is derived from an EMBL/GenBank/DDBJ whole genome shotgun (WGS) entry which is preliminary data.</text>
</comment>
<dbReference type="PANTHER" id="PTHR33389:SF4">
    <property type="entry name" value="PII, URIDYLYLTRANSFERASE (DUF2921)"/>
    <property type="match status" value="1"/>
</dbReference>
<name>A0ABD3AX67_9GENT</name>
<feature type="chain" id="PRO_5044752155" description="DUF2921 domain-containing protein" evidence="1">
    <location>
        <begin position="26"/>
        <end position="450"/>
    </location>
</feature>
<sequence length="450" mass="51345">MKCLKLFLTGRIWTTAMTIVRLALSQLTEETMATYNSSDKLRLMIQEIECEPGINQDGDKPAMVSAVLRVIQGSELHYREEMRAGLSTMTLSAEGRWDSSHWQLCMVGCIGPPSALSHGYNSRITLYFPLTFNIRQRSIVLGTISSIDRSDSHAPLMFQSPTTPQGFMQMHQCCRNLNWSYACSKLMQAREFQMRSKPSYSGIDWRKAFFRYPASKGDSIASFSSLADELSVEVEAVPQTLTDSQAPKARIELVLQSMGSIFGHYGPRSYEEKLEFDKAFGSSCCTYKEIEISGELIVTGSQFYNGTLLFEGLYDPTVGRMHLIGCRNVEEFQDCLIEIRVEYFSENTIRLLNPKIKFSFYSKWSREDPLYVRPVSTNTLLLPHRKMQDYGKALFRKGFEDRLRILLPAMAILCIRGIFLLEKPGTPLGLYVFSHAWTPHYWLQHPIDHG</sequence>
<dbReference type="EMBL" id="JBJUIK010000002">
    <property type="protein sequence ID" value="KAL3535796.1"/>
    <property type="molecule type" value="Genomic_DNA"/>
</dbReference>
<reference evidence="3 4" key="1">
    <citation type="submission" date="2024-11" db="EMBL/GenBank/DDBJ databases">
        <title>A near-complete genome assembly of Cinchona calisaya.</title>
        <authorList>
            <person name="Lian D.C."/>
            <person name="Zhao X.W."/>
            <person name="Wei L."/>
        </authorList>
    </citation>
    <scope>NUCLEOTIDE SEQUENCE [LARGE SCALE GENOMIC DNA]</scope>
    <source>
        <tissue evidence="3">Nenye</tissue>
    </source>
</reference>
<dbReference type="Proteomes" id="UP001630127">
    <property type="component" value="Unassembled WGS sequence"/>
</dbReference>
<protein>
    <recommendedName>
        <fullName evidence="2">DUF2921 domain-containing protein</fullName>
    </recommendedName>
</protein>
<evidence type="ECO:0000259" key="2">
    <source>
        <dbReference type="Pfam" id="PF25333"/>
    </source>
</evidence>
<evidence type="ECO:0000313" key="3">
    <source>
        <dbReference type="EMBL" id="KAL3535796.1"/>
    </source>
</evidence>
<feature type="domain" description="DUF2921" evidence="2">
    <location>
        <begin position="301"/>
        <end position="376"/>
    </location>
</feature>
<dbReference type="InterPro" id="IPR057425">
    <property type="entry name" value="DUF2921_N"/>
</dbReference>
<feature type="domain" description="DUF2921" evidence="2">
    <location>
        <begin position="77"/>
        <end position="151"/>
    </location>
</feature>
<proteinExistence type="predicted"/>
<organism evidence="3 4">
    <name type="scientific">Cinchona calisaya</name>
    <dbReference type="NCBI Taxonomy" id="153742"/>
    <lineage>
        <taxon>Eukaryota</taxon>
        <taxon>Viridiplantae</taxon>
        <taxon>Streptophyta</taxon>
        <taxon>Embryophyta</taxon>
        <taxon>Tracheophyta</taxon>
        <taxon>Spermatophyta</taxon>
        <taxon>Magnoliopsida</taxon>
        <taxon>eudicotyledons</taxon>
        <taxon>Gunneridae</taxon>
        <taxon>Pentapetalae</taxon>
        <taxon>asterids</taxon>
        <taxon>lamiids</taxon>
        <taxon>Gentianales</taxon>
        <taxon>Rubiaceae</taxon>
        <taxon>Cinchonoideae</taxon>
        <taxon>Cinchoneae</taxon>
        <taxon>Cinchona</taxon>
    </lineage>
</organism>
<accession>A0ABD3AX67</accession>